<dbReference type="EMBL" id="MU273475">
    <property type="protein sequence ID" value="KAI0036102.1"/>
    <property type="molecule type" value="Genomic_DNA"/>
</dbReference>
<sequence length="148" mass="16429">IQSKLNRRLGPEYVSQRPSPGGGPKLTYVEGWRIIMLANEVFGFDGWNSSIIHLETDYVDIIDETKRVSCGISATVRVTLRDGTFHEDVGYGTAENLKSKGAALDKAKKEAVTDGVKRALRNFGNLLGLCLYEKQFTQEIVKVRAQPV</sequence>
<proteinExistence type="predicted"/>
<evidence type="ECO:0000313" key="2">
    <source>
        <dbReference type="Proteomes" id="UP000814128"/>
    </source>
</evidence>
<feature type="non-terminal residue" evidence="1">
    <location>
        <position position="148"/>
    </location>
</feature>
<feature type="non-terminal residue" evidence="1">
    <location>
        <position position="1"/>
    </location>
</feature>
<comment type="caution">
    <text evidence="1">The sequence shown here is derived from an EMBL/GenBank/DDBJ whole genome shotgun (WGS) entry which is preliminary data.</text>
</comment>
<organism evidence="1 2">
    <name type="scientific">Vararia minispora EC-137</name>
    <dbReference type="NCBI Taxonomy" id="1314806"/>
    <lineage>
        <taxon>Eukaryota</taxon>
        <taxon>Fungi</taxon>
        <taxon>Dikarya</taxon>
        <taxon>Basidiomycota</taxon>
        <taxon>Agaricomycotina</taxon>
        <taxon>Agaricomycetes</taxon>
        <taxon>Russulales</taxon>
        <taxon>Lachnocladiaceae</taxon>
        <taxon>Vararia</taxon>
    </lineage>
</organism>
<accession>A0ACB8QWR7</accession>
<reference evidence="1" key="2">
    <citation type="journal article" date="2022" name="New Phytol.">
        <title>Evolutionary transition to the ectomycorrhizal habit in the genomes of a hyperdiverse lineage of mushroom-forming fungi.</title>
        <authorList>
            <person name="Looney B."/>
            <person name="Miyauchi S."/>
            <person name="Morin E."/>
            <person name="Drula E."/>
            <person name="Courty P.E."/>
            <person name="Kohler A."/>
            <person name="Kuo A."/>
            <person name="LaButti K."/>
            <person name="Pangilinan J."/>
            <person name="Lipzen A."/>
            <person name="Riley R."/>
            <person name="Andreopoulos W."/>
            <person name="He G."/>
            <person name="Johnson J."/>
            <person name="Nolan M."/>
            <person name="Tritt A."/>
            <person name="Barry K.W."/>
            <person name="Grigoriev I.V."/>
            <person name="Nagy L.G."/>
            <person name="Hibbett D."/>
            <person name="Henrissat B."/>
            <person name="Matheny P.B."/>
            <person name="Labbe J."/>
            <person name="Martin F.M."/>
        </authorList>
    </citation>
    <scope>NUCLEOTIDE SEQUENCE</scope>
    <source>
        <strain evidence="1">EC-137</strain>
    </source>
</reference>
<keyword evidence="2" id="KW-1185">Reference proteome</keyword>
<reference evidence="1" key="1">
    <citation type="submission" date="2021-02" db="EMBL/GenBank/DDBJ databases">
        <authorList>
            <consortium name="DOE Joint Genome Institute"/>
            <person name="Ahrendt S."/>
            <person name="Looney B.P."/>
            <person name="Miyauchi S."/>
            <person name="Morin E."/>
            <person name="Drula E."/>
            <person name="Courty P.E."/>
            <person name="Chicoki N."/>
            <person name="Fauchery L."/>
            <person name="Kohler A."/>
            <person name="Kuo A."/>
            <person name="Labutti K."/>
            <person name="Pangilinan J."/>
            <person name="Lipzen A."/>
            <person name="Riley R."/>
            <person name="Andreopoulos W."/>
            <person name="He G."/>
            <person name="Johnson J."/>
            <person name="Barry K.W."/>
            <person name="Grigoriev I.V."/>
            <person name="Nagy L."/>
            <person name="Hibbett D."/>
            <person name="Henrissat B."/>
            <person name="Matheny P.B."/>
            <person name="Labbe J."/>
            <person name="Martin F."/>
        </authorList>
    </citation>
    <scope>NUCLEOTIDE SEQUENCE</scope>
    <source>
        <strain evidence="1">EC-137</strain>
    </source>
</reference>
<dbReference type="Proteomes" id="UP000814128">
    <property type="component" value="Unassembled WGS sequence"/>
</dbReference>
<evidence type="ECO:0000313" key="1">
    <source>
        <dbReference type="EMBL" id="KAI0036102.1"/>
    </source>
</evidence>
<gene>
    <name evidence="1" type="ORF">K488DRAFT_12450</name>
</gene>
<protein>
    <submittedName>
        <fullName evidence="1">DNA repair protein Rad52/59/22</fullName>
    </submittedName>
</protein>
<name>A0ACB8QWR7_9AGAM</name>